<organism evidence="1 2">
    <name type="scientific">Pleurotus ostreatus (strain PC15)</name>
    <name type="common">Oyster mushroom</name>
    <dbReference type="NCBI Taxonomy" id="1137138"/>
    <lineage>
        <taxon>Eukaryota</taxon>
        <taxon>Fungi</taxon>
        <taxon>Dikarya</taxon>
        <taxon>Basidiomycota</taxon>
        <taxon>Agaricomycotina</taxon>
        <taxon>Agaricomycetes</taxon>
        <taxon>Agaricomycetidae</taxon>
        <taxon>Agaricales</taxon>
        <taxon>Pleurotineae</taxon>
        <taxon>Pleurotaceae</taxon>
        <taxon>Pleurotus</taxon>
    </lineage>
</organism>
<reference evidence="2" key="1">
    <citation type="journal article" date="2014" name="Proc. Natl. Acad. Sci. U.S.A.">
        <title>Extensive sampling of basidiomycete genomes demonstrates inadequacy of the white-rot/brown-rot paradigm for wood decay fungi.</title>
        <authorList>
            <person name="Riley R."/>
            <person name="Salamov A.A."/>
            <person name="Brown D.W."/>
            <person name="Nagy L.G."/>
            <person name="Floudas D."/>
            <person name="Held B.W."/>
            <person name="Levasseur A."/>
            <person name="Lombard V."/>
            <person name="Morin E."/>
            <person name="Otillar R."/>
            <person name="Lindquist E.A."/>
            <person name="Sun H."/>
            <person name="LaButti K.M."/>
            <person name="Schmutz J."/>
            <person name="Jabbour D."/>
            <person name="Luo H."/>
            <person name="Baker S.E."/>
            <person name="Pisabarro A.G."/>
            <person name="Walton J.D."/>
            <person name="Blanchette R.A."/>
            <person name="Henrissat B."/>
            <person name="Martin F."/>
            <person name="Cullen D."/>
            <person name="Hibbett D.S."/>
            <person name="Grigoriev I.V."/>
        </authorList>
    </citation>
    <scope>NUCLEOTIDE SEQUENCE [LARGE SCALE GENOMIC DNA]</scope>
    <source>
        <strain evidence="2">PC15</strain>
    </source>
</reference>
<evidence type="ECO:0000313" key="1">
    <source>
        <dbReference type="EMBL" id="KDQ25916.1"/>
    </source>
</evidence>
<dbReference type="OrthoDB" id="3268967at2759"/>
<dbReference type="InParanoid" id="A0A067NQK5"/>
<feature type="non-terminal residue" evidence="1">
    <location>
        <position position="80"/>
    </location>
</feature>
<sequence length="80" mass="9127">KFMPCFDGPYEIIHCFPECSTYTLLMPNSPGVFPAIHASQLHHFVANDSDLFPSRELEQLEAVQIDGTGKEEWFVEKIIN</sequence>
<accession>A0A067NQK5</accession>
<dbReference type="HOGENOM" id="CLU_180976_0_0_1"/>
<dbReference type="VEuPathDB" id="FungiDB:PLEOSDRAFT_1017045"/>
<dbReference type="EMBL" id="KL198010">
    <property type="protein sequence ID" value="KDQ25916.1"/>
    <property type="molecule type" value="Genomic_DNA"/>
</dbReference>
<dbReference type="Proteomes" id="UP000027073">
    <property type="component" value="Unassembled WGS sequence"/>
</dbReference>
<feature type="non-terminal residue" evidence="1">
    <location>
        <position position="1"/>
    </location>
</feature>
<protein>
    <submittedName>
        <fullName evidence="1">Uncharacterized protein</fullName>
    </submittedName>
</protein>
<dbReference type="AlphaFoldDB" id="A0A067NQK5"/>
<proteinExistence type="predicted"/>
<evidence type="ECO:0000313" key="2">
    <source>
        <dbReference type="Proteomes" id="UP000027073"/>
    </source>
</evidence>
<gene>
    <name evidence="1" type="ORF">PLEOSDRAFT_1017045</name>
</gene>
<name>A0A067NQK5_PLEO1</name>
<dbReference type="STRING" id="1137138.A0A067NQK5"/>